<keyword evidence="3" id="KW-0804">Transcription</keyword>
<dbReference type="Proteomes" id="UP000295238">
    <property type="component" value="Unassembled WGS sequence"/>
</dbReference>
<sequence length="223" mass="24607">MTGTKSYRLCVCKGRTVEEQPLSLPLIRVVDDDKSVRVALVDLFKSIDLDAIAYDSPRALLDADDLNTPGCIVLDVRFSGASGLDFQSDLQQAGNRMPIIVVTGHGDIPMSVRAMKAGAVDFLTKPFREQDLIDAVTGAIKRDEVIRAESRGRSDIEKLWESLTPREVEVMRAVVNGLMNKQIAGQLGISMVTVKLHRSNVMKKMRVRSVADLVKKAELLTQK</sequence>
<dbReference type="PROSITE" id="PS50110">
    <property type="entry name" value="RESPONSE_REGULATORY"/>
    <property type="match status" value="1"/>
</dbReference>
<evidence type="ECO:0000259" key="6">
    <source>
        <dbReference type="PROSITE" id="PS50110"/>
    </source>
</evidence>
<dbReference type="InterPro" id="IPR011006">
    <property type="entry name" value="CheY-like_superfamily"/>
</dbReference>
<keyword evidence="2" id="KW-0238">DNA-binding</keyword>
<dbReference type="EMBL" id="SMTL01000006">
    <property type="protein sequence ID" value="TDK31856.1"/>
    <property type="molecule type" value="Genomic_DNA"/>
</dbReference>
<dbReference type="PROSITE" id="PS00622">
    <property type="entry name" value="HTH_LUXR_1"/>
    <property type="match status" value="1"/>
</dbReference>
<evidence type="ECO:0000256" key="3">
    <source>
        <dbReference type="ARBA" id="ARBA00023163"/>
    </source>
</evidence>
<evidence type="ECO:0000256" key="2">
    <source>
        <dbReference type="ARBA" id="ARBA00023125"/>
    </source>
</evidence>
<dbReference type="PRINTS" id="PR00038">
    <property type="entry name" value="HTHLUXR"/>
</dbReference>
<reference evidence="7 8" key="1">
    <citation type="submission" date="2019-03" db="EMBL/GenBank/DDBJ databases">
        <title>Rhizobium sp. nov., an bacterium isolated from biocrust in Mu Us Desert.</title>
        <authorList>
            <person name="Lixiong L."/>
        </authorList>
    </citation>
    <scope>NUCLEOTIDE SEQUENCE [LARGE SCALE GENOMIC DNA]</scope>
    <source>
        <strain evidence="7 8">SPY-1</strain>
    </source>
</reference>
<dbReference type="Pfam" id="PF00196">
    <property type="entry name" value="GerE"/>
    <property type="match status" value="1"/>
</dbReference>
<feature type="modified residue" description="4-aspartylphosphate" evidence="4">
    <location>
        <position position="75"/>
    </location>
</feature>
<dbReference type="AlphaFoldDB" id="A0A4R5UAL7"/>
<evidence type="ECO:0000256" key="4">
    <source>
        <dbReference type="PROSITE-ProRule" id="PRU00169"/>
    </source>
</evidence>
<accession>A0A4R5UAL7</accession>
<dbReference type="CDD" id="cd06170">
    <property type="entry name" value="LuxR_C_like"/>
    <property type="match status" value="1"/>
</dbReference>
<dbReference type="CDD" id="cd17537">
    <property type="entry name" value="REC_FixJ"/>
    <property type="match status" value="1"/>
</dbReference>
<dbReference type="PANTHER" id="PTHR44688">
    <property type="entry name" value="DNA-BINDING TRANSCRIPTIONAL ACTIVATOR DEVR_DOSR"/>
    <property type="match status" value="1"/>
</dbReference>
<name>A0A4R5UAL7_9HYPH</name>
<dbReference type="InterPro" id="IPR001789">
    <property type="entry name" value="Sig_transdc_resp-reg_receiver"/>
</dbReference>
<organism evidence="7 8">
    <name type="scientific">Rhizobium deserti</name>
    <dbReference type="NCBI Taxonomy" id="2547961"/>
    <lineage>
        <taxon>Bacteria</taxon>
        <taxon>Pseudomonadati</taxon>
        <taxon>Pseudomonadota</taxon>
        <taxon>Alphaproteobacteria</taxon>
        <taxon>Hyphomicrobiales</taxon>
        <taxon>Rhizobiaceae</taxon>
        <taxon>Rhizobium/Agrobacterium group</taxon>
        <taxon>Rhizobium</taxon>
    </lineage>
</organism>
<dbReference type="GO" id="GO:0006355">
    <property type="term" value="P:regulation of DNA-templated transcription"/>
    <property type="evidence" value="ECO:0007669"/>
    <property type="project" value="InterPro"/>
</dbReference>
<dbReference type="Gene3D" id="1.10.10.10">
    <property type="entry name" value="Winged helix-like DNA-binding domain superfamily/Winged helix DNA-binding domain"/>
    <property type="match status" value="1"/>
</dbReference>
<dbReference type="PANTHER" id="PTHR44688:SF16">
    <property type="entry name" value="DNA-BINDING TRANSCRIPTIONAL ACTIVATOR DEVR_DOSR"/>
    <property type="match status" value="1"/>
</dbReference>
<evidence type="ECO:0000256" key="1">
    <source>
        <dbReference type="ARBA" id="ARBA00023015"/>
    </source>
</evidence>
<dbReference type="Gene3D" id="3.40.50.2300">
    <property type="match status" value="1"/>
</dbReference>
<protein>
    <submittedName>
        <fullName evidence="7">Response regulator transcription factor</fullName>
    </submittedName>
</protein>
<feature type="domain" description="HTH luxR-type" evidence="5">
    <location>
        <begin position="156"/>
        <end position="221"/>
    </location>
</feature>
<keyword evidence="8" id="KW-1185">Reference proteome</keyword>
<keyword evidence="4" id="KW-0597">Phosphoprotein</keyword>
<evidence type="ECO:0000313" key="8">
    <source>
        <dbReference type="Proteomes" id="UP000295238"/>
    </source>
</evidence>
<comment type="caution">
    <text evidence="7">The sequence shown here is derived from an EMBL/GenBank/DDBJ whole genome shotgun (WGS) entry which is preliminary data.</text>
</comment>
<keyword evidence="1" id="KW-0805">Transcription regulation</keyword>
<dbReference type="SUPFAM" id="SSF52172">
    <property type="entry name" value="CheY-like"/>
    <property type="match status" value="1"/>
</dbReference>
<evidence type="ECO:0000313" key="7">
    <source>
        <dbReference type="EMBL" id="TDK31856.1"/>
    </source>
</evidence>
<dbReference type="SMART" id="SM00421">
    <property type="entry name" value="HTH_LUXR"/>
    <property type="match status" value="1"/>
</dbReference>
<dbReference type="InterPro" id="IPR036388">
    <property type="entry name" value="WH-like_DNA-bd_sf"/>
</dbReference>
<dbReference type="Pfam" id="PF00072">
    <property type="entry name" value="Response_reg"/>
    <property type="match status" value="1"/>
</dbReference>
<dbReference type="SMART" id="SM00448">
    <property type="entry name" value="REC"/>
    <property type="match status" value="1"/>
</dbReference>
<dbReference type="GO" id="GO:0000160">
    <property type="term" value="P:phosphorelay signal transduction system"/>
    <property type="evidence" value="ECO:0007669"/>
    <property type="project" value="InterPro"/>
</dbReference>
<dbReference type="InterPro" id="IPR000792">
    <property type="entry name" value="Tscrpt_reg_LuxR_C"/>
</dbReference>
<dbReference type="GO" id="GO:0003677">
    <property type="term" value="F:DNA binding"/>
    <property type="evidence" value="ECO:0007669"/>
    <property type="project" value="UniProtKB-KW"/>
</dbReference>
<feature type="domain" description="Response regulatory" evidence="6">
    <location>
        <begin position="26"/>
        <end position="140"/>
    </location>
</feature>
<gene>
    <name evidence="7" type="ORF">E2F50_19545</name>
</gene>
<evidence type="ECO:0000259" key="5">
    <source>
        <dbReference type="PROSITE" id="PS50043"/>
    </source>
</evidence>
<proteinExistence type="predicted"/>
<dbReference type="PROSITE" id="PS50043">
    <property type="entry name" value="HTH_LUXR_2"/>
    <property type="match status" value="1"/>
</dbReference>
<dbReference type="OrthoDB" id="9782655at2"/>